<gene>
    <name evidence="2" type="ORF">GCM10010274_58450</name>
</gene>
<reference evidence="2" key="2">
    <citation type="submission" date="2020-09" db="EMBL/GenBank/DDBJ databases">
        <authorList>
            <person name="Sun Q."/>
            <person name="Ohkuma M."/>
        </authorList>
    </citation>
    <scope>NUCLEOTIDE SEQUENCE</scope>
    <source>
        <strain evidence="2">JCM 4391</strain>
    </source>
</reference>
<dbReference type="Proteomes" id="UP000636661">
    <property type="component" value="Unassembled WGS sequence"/>
</dbReference>
<organism evidence="2 3">
    <name type="scientific">Streptomyces lavendofoliae</name>
    <dbReference type="NCBI Taxonomy" id="67314"/>
    <lineage>
        <taxon>Bacteria</taxon>
        <taxon>Bacillati</taxon>
        <taxon>Actinomycetota</taxon>
        <taxon>Actinomycetes</taxon>
        <taxon>Kitasatosporales</taxon>
        <taxon>Streptomycetaceae</taxon>
        <taxon>Streptomyces</taxon>
    </lineage>
</organism>
<feature type="compositionally biased region" description="Gly residues" evidence="1">
    <location>
        <begin position="10"/>
        <end position="19"/>
    </location>
</feature>
<comment type="caution">
    <text evidence="2">The sequence shown here is derived from an EMBL/GenBank/DDBJ whole genome shotgun (WGS) entry which is preliminary data.</text>
</comment>
<evidence type="ECO:0000313" key="2">
    <source>
        <dbReference type="EMBL" id="GGU61992.1"/>
    </source>
</evidence>
<keyword evidence="3" id="KW-1185">Reference proteome</keyword>
<name>A0A918M7I2_9ACTN</name>
<proteinExistence type="predicted"/>
<feature type="region of interest" description="Disordered" evidence="1">
    <location>
        <begin position="1"/>
        <end position="20"/>
    </location>
</feature>
<dbReference type="EMBL" id="BMTP01000020">
    <property type="protein sequence ID" value="GGU61992.1"/>
    <property type="molecule type" value="Genomic_DNA"/>
</dbReference>
<reference evidence="2" key="1">
    <citation type="journal article" date="2014" name="Int. J. Syst. Evol. Microbiol.">
        <title>Complete genome sequence of Corynebacterium casei LMG S-19264T (=DSM 44701T), isolated from a smear-ripened cheese.</title>
        <authorList>
            <consortium name="US DOE Joint Genome Institute (JGI-PGF)"/>
            <person name="Walter F."/>
            <person name="Albersmeier A."/>
            <person name="Kalinowski J."/>
            <person name="Ruckert C."/>
        </authorList>
    </citation>
    <scope>NUCLEOTIDE SEQUENCE</scope>
    <source>
        <strain evidence="2">JCM 4391</strain>
    </source>
</reference>
<dbReference type="AlphaFoldDB" id="A0A918M7I2"/>
<protein>
    <submittedName>
        <fullName evidence="2">Uncharacterized protein</fullName>
    </submittedName>
</protein>
<sequence length="164" mass="16874">MLAEPWDVTGSGGVAGVPGMGSPADGGHALMWVVVTGPSLDGGGVMFTPESRVPLSERPGGRVVFVTSSPVCEVGGRPEESGRTAFGAPAPHRSLVTSRGEWGRPAVSSRLGPEWSSGARRSLPVDLATCPPPRRFVSTVGLSSHVLLIGQTYGPAVLSNKNPH</sequence>
<accession>A0A918M7I2</accession>
<evidence type="ECO:0000313" key="3">
    <source>
        <dbReference type="Proteomes" id="UP000636661"/>
    </source>
</evidence>
<evidence type="ECO:0000256" key="1">
    <source>
        <dbReference type="SAM" id="MobiDB-lite"/>
    </source>
</evidence>